<dbReference type="Proteomes" id="UP000004070">
    <property type="component" value="Unassembled WGS sequence"/>
</dbReference>
<gene>
    <name evidence="1" type="ORF">ATORI0001_1523</name>
</gene>
<reference evidence="1 2" key="1">
    <citation type="submission" date="2009-01" db="EMBL/GenBank/DDBJ databases">
        <authorList>
            <person name="Madupu R."/>
            <person name="Sebastian Y."/>
            <person name="Durkin A.S."/>
            <person name="Torralba M."/>
            <person name="Methe B."/>
            <person name="Sutton G.G."/>
            <person name="Strausberg R.L."/>
            <person name="Nelson K.E."/>
        </authorList>
    </citation>
    <scope>NUCLEOTIDE SEQUENCE [LARGE SCALE GENOMIC DNA]</scope>
    <source>
        <strain evidence="1 2">ATCC 49626</strain>
    </source>
</reference>
<evidence type="ECO:0000313" key="1">
    <source>
        <dbReference type="EMBL" id="EEE17491.1"/>
    </source>
</evidence>
<dbReference type="AlphaFoldDB" id="B9CMI1"/>
<comment type="caution">
    <text evidence="1">The sequence shown here is derived from an EMBL/GenBank/DDBJ whole genome shotgun (WGS) entry which is preliminary data.</text>
</comment>
<proteinExistence type="predicted"/>
<dbReference type="EMBL" id="ACFE01000002">
    <property type="protein sequence ID" value="EEE17491.1"/>
    <property type="molecule type" value="Genomic_DNA"/>
</dbReference>
<protein>
    <submittedName>
        <fullName evidence="1">Uncharacterized protein</fullName>
    </submittedName>
</protein>
<sequence length="42" mass="4867">MENAIDEFEHEAELIKMVEDYQAGRLETITLDELKENLGLTD</sequence>
<organism evidence="1 2">
    <name type="scientific">Lancefieldella rimae (strain ATCC 49626 / DSM 7090 / CCUG 31168 / NBRC 15546 / VPI D140H-11A)</name>
    <name type="common">Atopobium rimae</name>
    <dbReference type="NCBI Taxonomy" id="553184"/>
    <lineage>
        <taxon>Bacteria</taxon>
        <taxon>Bacillati</taxon>
        <taxon>Actinomycetota</taxon>
        <taxon>Coriobacteriia</taxon>
        <taxon>Coriobacteriales</taxon>
        <taxon>Atopobiaceae</taxon>
        <taxon>Lancefieldella</taxon>
    </lineage>
</organism>
<name>B9CMI1_LANR4</name>
<accession>B9CMI1</accession>
<evidence type="ECO:0000313" key="2">
    <source>
        <dbReference type="Proteomes" id="UP000004070"/>
    </source>
</evidence>